<gene>
    <name evidence="5" type="primary">LOC4816726</name>
</gene>
<keyword evidence="4" id="KW-1185">Reference proteome</keyword>
<dbReference type="Gene3D" id="3.30.310.10">
    <property type="entry name" value="TATA-Binding Protein"/>
    <property type="match status" value="2"/>
</dbReference>
<name>A0A6I8UID6_DROPS</name>
<dbReference type="RefSeq" id="XP_001355990.3">
    <property type="nucleotide sequence ID" value="XM_001355954.4"/>
</dbReference>
<accession>A0A6I8UID6</accession>
<dbReference type="FunCoup" id="A0A6I8UID6">
    <property type="interactions" value="17"/>
</dbReference>
<dbReference type="KEGG" id="dpo:4816726"/>
<reference evidence="5" key="1">
    <citation type="submission" date="2025-08" db="UniProtKB">
        <authorList>
            <consortium name="RefSeq"/>
        </authorList>
    </citation>
    <scope>IDENTIFICATION</scope>
    <source>
        <strain evidence="5">MV-25-SWS-2005</strain>
        <tissue evidence="5">Whole body</tissue>
    </source>
</reference>
<evidence type="ECO:0000256" key="1">
    <source>
        <dbReference type="ARBA" id="ARBA00005560"/>
    </source>
</evidence>
<evidence type="ECO:0000256" key="2">
    <source>
        <dbReference type="ARBA" id="ARBA00023125"/>
    </source>
</evidence>
<proteinExistence type="inferred from homology"/>
<dbReference type="ExpressionAtlas" id="A0A6I8UID6">
    <property type="expression patterns" value="baseline"/>
</dbReference>
<dbReference type="SUPFAM" id="SSF55945">
    <property type="entry name" value="TATA-box binding protein-like"/>
    <property type="match status" value="2"/>
</dbReference>
<dbReference type="GO" id="GO:0006352">
    <property type="term" value="P:DNA-templated transcription initiation"/>
    <property type="evidence" value="ECO:0007669"/>
    <property type="project" value="InterPro"/>
</dbReference>
<comment type="similarity">
    <text evidence="1">Belongs to the TBP family.</text>
</comment>
<dbReference type="InterPro" id="IPR000814">
    <property type="entry name" value="TBP"/>
</dbReference>
<dbReference type="InParanoid" id="A0A6I8UID6"/>
<evidence type="ECO:0000256" key="3">
    <source>
        <dbReference type="ARBA" id="ARBA00023163"/>
    </source>
</evidence>
<organism evidence="4 5">
    <name type="scientific">Drosophila pseudoobscura pseudoobscura</name>
    <name type="common">Fruit fly</name>
    <dbReference type="NCBI Taxonomy" id="46245"/>
    <lineage>
        <taxon>Eukaryota</taxon>
        <taxon>Metazoa</taxon>
        <taxon>Ecdysozoa</taxon>
        <taxon>Arthropoda</taxon>
        <taxon>Hexapoda</taxon>
        <taxon>Insecta</taxon>
        <taxon>Pterygota</taxon>
        <taxon>Neoptera</taxon>
        <taxon>Endopterygota</taxon>
        <taxon>Diptera</taxon>
        <taxon>Brachycera</taxon>
        <taxon>Muscomorpha</taxon>
        <taxon>Ephydroidea</taxon>
        <taxon>Drosophilidae</taxon>
        <taxon>Drosophila</taxon>
        <taxon>Sophophora</taxon>
    </lineage>
</organism>
<protein>
    <submittedName>
        <fullName evidence="5">TATA box-binding protein-like protein 2</fullName>
    </submittedName>
</protein>
<evidence type="ECO:0000313" key="4">
    <source>
        <dbReference type="Proteomes" id="UP000001819"/>
    </source>
</evidence>
<dbReference type="PANTHER" id="PTHR10126">
    <property type="entry name" value="TATA-BOX BINDING PROTEIN"/>
    <property type="match status" value="1"/>
</dbReference>
<dbReference type="Pfam" id="PF00352">
    <property type="entry name" value="TBP"/>
    <property type="match status" value="2"/>
</dbReference>
<dbReference type="Proteomes" id="UP000001819">
    <property type="component" value="Chromosome 4"/>
</dbReference>
<sequence length="240" mass="27687">MSTNKETPTDDDVVNIFSNLSVLPDIERHLQLLYRPFTCFVNTKCVYDLHALFEVLGNSRYEPDKHSALFVQRVYPVCNLTIYANGNIFCKAYSRDGARDGLSKFEEILELLGYTPAFYNFQYNVVNATFCVPFPLDLEWLKLESYANIISDKSQPFLFHIMPKTGIKFAIFPTGFVYVLGCRQPNETNDAIAFIMPILYRFKAETKRSQQDLSLSLGDISSSLHWEGEFQKEQDFAMTW</sequence>
<evidence type="ECO:0000313" key="5">
    <source>
        <dbReference type="RefSeq" id="XP_001355990.3"/>
    </source>
</evidence>
<dbReference type="InterPro" id="IPR012295">
    <property type="entry name" value="TBP_dom_sf"/>
</dbReference>
<dbReference type="GO" id="GO:0003677">
    <property type="term" value="F:DNA binding"/>
    <property type="evidence" value="ECO:0007669"/>
    <property type="project" value="UniProtKB-KW"/>
</dbReference>
<dbReference type="AlphaFoldDB" id="A0A6I8UID6"/>
<keyword evidence="2" id="KW-0238">DNA-binding</keyword>
<keyword evidence="3" id="KW-0804">Transcription</keyword>